<evidence type="ECO:0000313" key="20">
    <source>
        <dbReference type="EMBL" id="AAX50599.1"/>
    </source>
</evidence>
<dbReference type="EC" id="2.7.3.9" evidence="6"/>
<reference evidence="20 21" key="1">
    <citation type="journal article" date="2005" name="Infect. Immun.">
        <title>Comparative genomic analysis of Chlamydia trachomatis oculotropic and genitotropic strains.</title>
        <authorList>
            <person name="Carlson J.H."/>
            <person name="Porcella S.F."/>
            <person name="McClarty G."/>
            <person name="Caldwell H.D."/>
        </authorList>
    </citation>
    <scope>NUCLEOTIDE SEQUENCE [LARGE SCALE GENOMIC DNA]</scope>
    <source>
        <strain evidence="21">ATCC VR-571B / DSM 19440 / HAR-13</strain>
    </source>
</reference>
<dbReference type="EMBL" id="CP000051">
    <property type="protein sequence ID" value="AAX50599.1"/>
    <property type="molecule type" value="Genomic_DNA"/>
</dbReference>
<keyword evidence="12" id="KW-0598">Phosphotransferase system</keyword>
<dbReference type="PANTHER" id="PTHR46244:SF3">
    <property type="entry name" value="PHOSPHOENOLPYRUVATE-PROTEIN PHOSPHOTRANSFERASE"/>
    <property type="match status" value="1"/>
</dbReference>
<keyword evidence="11 20" id="KW-0808">Transferase</keyword>
<comment type="similarity">
    <text evidence="5">Belongs to the PEP-utilizing enzyme family.</text>
</comment>
<dbReference type="GO" id="GO:0016301">
    <property type="term" value="F:kinase activity"/>
    <property type="evidence" value="ECO:0007669"/>
    <property type="project" value="UniProtKB-KW"/>
</dbReference>
<evidence type="ECO:0000256" key="15">
    <source>
        <dbReference type="ARBA" id="ARBA00022842"/>
    </source>
</evidence>
<keyword evidence="9" id="KW-0963">Cytoplasm</keyword>
<dbReference type="SUPFAM" id="SSF51621">
    <property type="entry name" value="Phosphoenolpyruvate/pyruvate domain"/>
    <property type="match status" value="1"/>
</dbReference>
<comment type="function">
    <text evidence="3">General (non sugar-specific) component of the phosphoenolpyruvate-dependent sugar phosphotransferase system (sugar PTS). This major carbohydrate active-transport system catalyzes the phosphorylation of incoming sugar substrates concomitantly with their translocation across the cell membrane. Enzyme I transfers the phosphoryl group from phosphoenolpyruvate (PEP) to the phosphoryl carrier protein (HPr).</text>
</comment>
<sequence length="571" mass="63715">MSVTGQDNKELQQEFVIVGEPIVPGIGLGKALLLGKSSLRIRELTLPQEEVEHEISRYYKALKRSRSDLAALEKEAKGKQGYQEIASILQAHLEIIKDPLLTEEVVKTIRKDRKNAEFVFSSVMGEIEKSLCAVQKTTATRVDRVQDIHDISNRVIGHLCCQHKSSLGEFDQNLIVFSEELTPSEAANANPEYIRGFVSLEGAKTSHTAIVSLAKNIPYVANFTTELWDTIKEFSGTLVLINGDKGEITFNPQLSTIQTYYRKQASVSVTVPVQVQTGKNLPLISLSAQIVSTEELPMIERESPGTSVGLFRSEFMAFSLGRLPCVEEQADQYAQLVQFQCSDIHVLRLFDFGEDKECPCISSSHRSVRWLLEQEKVLKEQLQAIAIVSRIGRLKVLIPGVIDASEIALVKRLFQEEIRLLKGISENILWGSMIEIPSAVWMIEEILQESSFVALGTNDLAQYTLGTSRERSLLGERSRVPHPSVIRMIHHVVEQAKQKNVPVSVCGEMAGDPALLPMFLGLGVKELSAVIPAINSLKMRLLDLNSRGCSRLTKQLLRAKTYEEVHQLLYV</sequence>
<dbReference type="Pfam" id="PF05524">
    <property type="entry name" value="PEP-utilisers_N"/>
    <property type="match status" value="1"/>
</dbReference>
<keyword evidence="14" id="KW-0418">Kinase</keyword>
<dbReference type="PRINTS" id="PR01736">
    <property type="entry name" value="PHPHTRNFRASE"/>
</dbReference>
<dbReference type="RefSeq" id="WP_011324689.1">
    <property type="nucleotide sequence ID" value="NC_007429.1"/>
</dbReference>
<evidence type="ECO:0000256" key="13">
    <source>
        <dbReference type="ARBA" id="ARBA00022723"/>
    </source>
</evidence>
<dbReference type="Gene3D" id="3.50.30.10">
    <property type="entry name" value="Phosphohistidine domain"/>
    <property type="match status" value="1"/>
</dbReference>
<dbReference type="GO" id="GO:0046872">
    <property type="term" value="F:metal ion binding"/>
    <property type="evidence" value="ECO:0007669"/>
    <property type="project" value="UniProtKB-KW"/>
</dbReference>
<keyword evidence="21" id="KW-1185">Reference proteome</keyword>
<protein>
    <recommendedName>
        <fullName evidence="7">Phosphoenolpyruvate-protein phosphotransferase</fullName>
        <ecNumber evidence="6">2.7.3.9</ecNumber>
    </recommendedName>
    <alternativeName>
        <fullName evidence="16">Phosphotransferase system, enzyme I</fullName>
    </alternativeName>
</protein>
<dbReference type="InterPro" id="IPR036618">
    <property type="entry name" value="PtsI_HPr-bd_sf"/>
</dbReference>
<dbReference type="NCBIfam" id="TIGR01417">
    <property type="entry name" value="PTS_I_fam"/>
    <property type="match status" value="1"/>
</dbReference>
<dbReference type="GO" id="GO:0009401">
    <property type="term" value="P:phosphoenolpyruvate-dependent sugar phosphotransferase system"/>
    <property type="evidence" value="ECO:0007669"/>
    <property type="project" value="UniProtKB-KW"/>
</dbReference>
<dbReference type="Gene3D" id="3.20.20.60">
    <property type="entry name" value="Phosphoenolpyruvate-binding domains"/>
    <property type="match status" value="1"/>
</dbReference>
<dbReference type="AlphaFoldDB" id="A0A0H2X106"/>
<dbReference type="InterPro" id="IPR015813">
    <property type="entry name" value="Pyrv/PenolPyrv_kinase-like_dom"/>
</dbReference>
<dbReference type="InterPro" id="IPR000121">
    <property type="entry name" value="PEP_util_C"/>
</dbReference>
<feature type="domain" description="PEP-utilising enzyme mobile" evidence="17">
    <location>
        <begin position="171"/>
        <end position="246"/>
    </location>
</feature>
<comment type="cofactor">
    <cofactor evidence="2">
        <name>Mg(2+)</name>
        <dbReference type="ChEBI" id="CHEBI:18420"/>
    </cofactor>
</comment>
<dbReference type="SUPFAM" id="SSF52009">
    <property type="entry name" value="Phosphohistidine domain"/>
    <property type="match status" value="1"/>
</dbReference>
<evidence type="ECO:0000256" key="1">
    <source>
        <dbReference type="ARBA" id="ARBA00000683"/>
    </source>
</evidence>
<dbReference type="KEGG" id="cta:CTA_0364"/>
<proteinExistence type="inferred from homology"/>
<keyword evidence="8" id="KW-0813">Transport</keyword>
<dbReference type="InterPro" id="IPR036637">
    <property type="entry name" value="Phosphohistidine_dom_sf"/>
</dbReference>
<evidence type="ECO:0000256" key="2">
    <source>
        <dbReference type="ARBA" id="ARBA00001946"/>
    </source>
</evidence>
<dbReference type="InterPro" id="IPR008731">
    <property type="entry name" value="PTS_EIN"/>
</dbReference>
<organism evidence="20 21">
    <name type="scientific">Chlamydia trachomatis serovar A (strain ATCC VR-571B / DSM 19440 / HAR-13)</name>
    <dbReference type="NCBI Taxonomy" id="315277"/>
    <lineage>
        <taxon>Bacteria</taxon>
        <taxon>Pseudomonadati</taxon>
        <taxon>Chlamydiota</taxon>
        <taxon>Chlamydiia</taxon>
        <taxon>Chlamydiales</taxon>
        <taxon>Chlamydiaceae</taxon>
        <taxon>Chlamydia/Chlamydophila group</taxon>
        <taxon>Chlamydia</taxon>
    </lineage>
</organism>
<evidence type="ECO:0000256" key="9">
    <source>
        <dbReference type="ARBA" id="ARBA00022490"/>
    </source>
</evidence>
<dbReference type="InterPro" id="IPR040442">
    <property type="entry name" value="Pyrv_kinase-like_dom_sf"/>
</dbReference>
<evidence type="ECO:0000256" key="3">
    <source>
        <dbReference type="ARBA" id="ARBA00002728"/>
    </source>
</evidence>
<evidence type="ECO:0000256" key="14">
    <source>
        <dbReference type="ARBA" id="ARBA00022777"/>
    </source>
</evidence>
<evidence type="ECO:0000259" key="17">
    <source>
        <dbReference type="Pfam" id="PF00391"/>
    </source>
</evidence>
<evidence type="ECO:0000256" key="10">
    <source>
        <dbReference type="ARBA" id="ARBA00022597"/>
    </source>
</evidence>
<dbReference type="InterPro" id="IPR008279">
    <property type="entry name" value="PEP-util_enz_mobile_dom"/>
</dbReference>
<dbReference type="InterPro" id="IPR023151">
    <property type="entry name" value="PEP_util_CS"/>
</dbReference>
<evidence type="ECO:0000256" key="7">
    <source>
        <dbReference type="ARBA" id="ARBA00016544"/>
    </source>
</evidence>
<dbReference type="PROSITE" id="PS00742">
    <property type="entry name" value="PEP_ENZYMES_2"/>
    <property type="match status" value="1"/>
</dbReference>
<gene>
    <name evidence="20" type="primary">ptsI</name>
    <name evidence="20" type="ordered locus">CTA_0364</name>
</gene>
<dbReference type="InterPro" id="IPR006318">
    <property type="entry name" value="PTS_EI-like"/>
</dbReference>
<dbReference type="GO" id="GO:0008965">
    <property type="term" value="F:phosphoenolpyruvate-protein phosphotransferase activity"/>
    <property type="evidence" value="ECO:0007669"/>
    <property type="project" value="UniProtKB-EC"/>
</dbReference>
<accession>A0A0H2X106</accession>
<dbReference type="SUPFAM" id="SSF47831">
    <property type="entry name" value="Enzyme I of the PEP:sugar phosphotransferase system HPr-binding (sub)domain"/>
    <property type="match status" value="1"/>
</dbReference>
<keyword evidence="10" id="KW-0762">Sugar transport</keyword>
<feature type="domain" description="PEP-utilising enzyme C-terminal" evidence="18">
    <location>
        <begin position="286"/>
        <end position="542"/>
    </location>
</feature>
<dbReference type="Pfam" id="PF02896">
    <property type="entry name" value="PEP-utilizers_C"/>
    <property type="match status" value="1"/>
</dbReference>
<evidence type="ECO:0000256" key="16">
    <source>
        <dbReference type="ARBA" id="ARBA00033235"/>
    </source>
</evidence>
<keyword evidence="13" id="KW-0479">Metal-binding</keyword>
<evidence type="ECO:0000256" key="12">
    <source>
        <dbReference type="ARBA" id="ARBA00022683"/>
    </source>
</evidence>
<evidence type="ECO:0000256" key="8">
    <source>
        <dbReference type="ARBA" id="ARBA00022448"/>
    </source>
</evidence>
<evidence type="ECO:0000256" key="6">
    <source>
        <dbReference type="ARBA" id="ARBA00012232"/>
    </source>
</evidence>
<dbReference type="Proteomes" id="UP000002532">
    <property type="component" value="Chromosome"/>
</dbReference>
<evidence type="ECO:0000256" key="5">
    <source>
        <dbReference type="ARBA" id="ARBA00007837"/>
    </source>
</evidence>
<dbReference type="GO" id="GO:0005737">
    <property type="term" value="C:cytoplasm"/>
    <property type="evidence" value="ECO:0007669"/>
    <property type="project" value="UniProtKB-SubCell"/>
</dbReference>
<comment type="subcellular location">
    <subcellularLocation>
        <location evidence="4">Cytoplasm</location>
    </subcellularLocation>
</comment>
<comment type="catalytic activity">
    <reaction evidence="1">
        <text>L-histidyl-[protein] + phosphoenolpyruvate = N(pros)-phospho-L-histidyl-[protein] + pyruvate</text>
        <dbReference type="Rhea" id="RHEA:23880"/>
        <dbReference type="Rhea" id="RHEA-COMP:9745"/>
        <dbReference type="Rhea" id="RHEA-COMP:9746"/>
        <dbReference type="ChEBI" id="CHEBI:15361"/>
        <dbReference type="ChEBI" id="CHEBI:29979"/>
        <dbReference type="ChEBI" id="CHEBI:58702"/>
        <dbReference type="ChEBI" id="CHEBI:64837"/>
        <dbReference type="EC" id="2.7.3.9"/>
    </reaction>
</comment>
<dbReference type="Pfam" id="PF00391">
    <property type="entry name" value="PEP-utilizers"/>
    <property type="match status" value="1"/>
</dbReference>
<evidence type="ECO:0000259" key="19">
    <source>
        <dbReference type="Pfam" id="PF05524"/>
    </source>
</evidence>
<evidence type="ECO:0000259" key="18">
    <source>
        <dbReference type="Pfam" id="PF02896"/>
    </source>
</evidence>
<dbReference type="InterPro" id="IPR050499">
    <property type="entry name" value="PEP-utilizing_PTS_enzyme"/>
</dbReference>
<dbReference type="PANTHER" id="PTHR46244">
    <property type="entry name" value="PHOSPHOENOLPYRUVATE-PROTEIN PHOSPHOTRANSFERASE"/>
    <property type="match status" value="1"/>
</dbReference>
<dbReference type="Gene3D" id="1.10.274.10">
    <property type="entry name" value="PtsI, HPr-binding domain"/>
    <property type="match status" value="1"/>
</dbReference>
<evidence type="ECO:0000256" key="4">
    <source>
        <dbReference type="ARBA" id="ARBA00004496"/>
    </source>
</evidence>
<keyword evidence="15" id="KW-0460">Magnesium</keyword>
<evidence type="ECO:0000313" key="21">
    <source>
        <dbReference type="Proteomes" id="UP000002532"/>
    </source>
</evidence>
<dbReference type="HOGENOM" id="CLU_007308_7_0_0"/>
<evidence type="ECO:0000256" key="11">
    <source>
        <dbReference type="ARBA" id="ARBA00022679"/>
    </source>
</evidence>
<name>A0A0H2X106_CHLTA</name>
<feature type="domain" description="Phosphotransferase system enzyme I N-terminal" evidence="19">
    <location>
        <begin position="19"/>
        <end position="135"/>
    </location>
</feature>